<dbReference type="InterPro" id="IPR001019">
    <property type="entry name" value="Gprotein_alpha_su"/>
</dbReference>
<evidence type="ECO:0000256" key="8">
    <source>
        <dbReference type="ARBA" id="ARBA00023288"/>
    </source>
</evidence>
<reference evidence="12" key="1">
    <citation type="submission" date="2022-11" db="UniProtKB">
        <authorList>
            <consortium name="WormBaseParasite"/>
        </authorList>
    </citation>
    <scope>IDENTIFICATION</scope>
</reference>
<feature type="binding site" evidence="9">
    <location>
        <begin position="41"/>
        <end position="46"/>
    </location>
    <ligand>
        <name>GTP</name>
        <dbReference type="ChEBI" id="CHEBI:37565"/>
    </ligand>
</feature>
<protein>
    <submittedName>
        <fullName evidence="12">Uncharacterized protein</fullName>
    </submittedName>
</protein>
<sequence length="103" mass="11343">MGLCESIEETSADVISKQIDLDLMKKPKNVLQKLLILGPSESGKSTCVKQMQILHTNGFSIDDLERKKYIVFSNTVVSMAEIVAAMYDLGIQFSNPTSTVGFL</sequence>
<dbReference type="Gene3D" id="1.10.400.10">
    <property type="entry name" value="GI Alpha 1, domain 2-like"/>
    <property type="match status" value="1"/>
</dbReference>
<evidence type="ECO:0000256" key="6">
    <source>
        <dbReference type="ARBA" id="ARBA00023139"/>
    </source>
</evidence>
<dbReference type="Proteomes" id="UP000887561">
    <property type="component" value="Unplaced"/>
</dbReference>
<dbReference type="GO" id="GO:0031683">
    <property type="term" value="F:G-protein beta/gamma-subunit complex binding"/>
    <property type="evidence" value="ECO:0007669"/>
    <property type="project" value="InterPro"/>
</dbReference>
<evidence type="ECO:0000313" key="11">
    <source>
        <dbReference type="Proteomes" id="UP000887561"/>
    </source>
</evidence>
<dbReference type="PANTHER" id="PTHR10218:SF362">
    <property type="entry name" value="G PROTEIN ALPHA O SUBUNIT"/>
    <property type="match status" value="1"/>
</dbReference>
<evidence type="ECO:0000256" key="1">
    <source>
        <dbReference type="ARBA" id="ARBA00022707"/>
    </source>
</evidence>
<dbReference type="GO" id="GO:0005834">
    <property type="term" value="C:heterotrimeric G-protein complex"/>
    <property type="evidence" value="ECO:0007669"/>
    <property type="project" value="TreeGrafter"/>
</dbReference>
<dbReference type="GO" id="GO:0003924">
    <property type="term" value="F:GTPase activity"/>
    <property type="evidence" value="ECO:0007669"/>
    <property type="project" value="InterPro"/>
</dbReference>
<evidence type="ECO:0000256" key="9">
    <source>
        <dbReference type="PIRSR" id="PIRSR601019-1"/>
    </source>
</evidence>
<keyword evidence="3 9" id="KW-0547">Nucleotide-binding</keyword>
<keyword evidence="7" id="KW-0807">Transducer</keyword>
<dbReference type="GO" id="GO:0046872">
    <property type="term" value="F:metal ion binding"/>
    <property type="evidence" value="ECO:0007669"/>
    <property type="project" value="UniProtKB-KW"/>
</dbReference>
<dbReference type="GO" id="GO:0007188">
    <property type="term" value="P:adenylate cyclase-modulating G protein-coupled receptor signaling pathway"/>
    <property type="evidence" value="ECO:0007669"/>
    <property type="project" value="TreeGrafter"/>
</dbReference>
<keyword evidence="2 10" id="KW-0479">Metal-binding</keyword>
<evidence type="ECO:0000256" key="3">
    <source>
        <dbReference type="ARBA" id="ARBA00022741"/>
    </source>
</evidence>
<dbReference type="PROSITE" id="PS51882">
    <property type="entry name" value="G_ALPHA"/>
    <property type="match status" value="1"/>
</dbReference>
<dbReference type="GO" id="GO:0005525">
    <property type="term" value="F:GTP binding"/>
    <property type="evidence" value="ECO:0007669"/>
    <property type="project" value="UniProtKB-KW"/>
</dbReference>
<keyword evidence="4 10" id="KW-0460">Magnesium</keyword>
<dbReference type="InterPro" id="IPR011025">
    <property type="entry name" value="GproteinA_insert"/>
</dbReference>
<keyword evidence="8" id="KW-0449">Lipoprotein</keyword>
<dbReference type="PANTHER" id="PTHR10218">
    <property type="entry name" value="GTP-BINDING PROTEIN ALPHA SUBUNIT"/>
    <property type="match status" value="1"/>
</dbReference>
<organism evidence="11 12">
    <name type="scientific">Meloidogyne javanica</name>
    <name type="common">Root-knot nematode worm</name>
    <dbReference type="NCBI Taxonomy" id="6303"/>
    <lineage>
        <taxon>Eukaryota</taxon>
        <taxon>Metazoa</taxon>
        <taxon>Ecdysozoa</taxon>
        <taxon>Nematoda</taxon>
        <taxon>Chromadorea</taxon>
        <taxon>Rhabditida</taxon>
        <taxon>Tylenchina</taxon>
        <taxon>Tylenchomorpha</taxon>
        <taxon>Tylenchoidea</taxon>
        <taxon>Meloidogynidae</taxon>
        <taxon>Meloidogyninae</taxon>
        <taxon>Meloidogyne</taxon>
        <taxon>Meloidogyne incognita group</taxon>
    </lineage>
</organism>
<evidence type="ECO:0000256" key="5">
    <source>
        <dbReference type="ARBA" id="ARBA00023134"/>
    </source>
</evidence>
<dbReference type="Pfam" id="PF00503">
    <property type="entry name" value="G-alpha"/>
    <property type="match status" value="1"/>
</dbReference>
<proteinExistence type="predicted"/>
<keyword evidence="6" id="KW-0564">Palmitate</keyword>
<dbReference type="WBParaSite" id="scaffold10530_cov295.g14881">
    <property type="protein sequence ID" value="scaffold10530_cov295.g14881"/>
    <property type="gene ID" value="scaffold10530_cov295.g14881"/>
</dbReference>
<keyword evidence="11" id="KW-1185">Reference proteome</keyword>
<evidence type="ECO:0000256" key="2">
    <source>
        <dbReference type="ARBA" id="ARBA00022723"/>
    </source>
</evidence>
<dbReference type="AlphaFoldDB" id="A0A915LCY1"/>
<dbReference type="SUPFAM" id="SSF52540">
    <property type="entry name" value="P-loop containing nucleoside triphosphate hydrolases"/>
    <property type="match status" value="1"/>
</dbReference>
<evidence type="ECO:0000256" key="4">
    <source>
        <dbReference type="ARBA" id="ARBA00022842"/>
    </source>
</evidence>
<dbReference type="GO" id="GO:0001664">
    <property type="term" value="F:G protein-coupled receptor binding"/>
    <property type="evidence" value="ECO:0007669"/>
    <property type="project" value="TreeGrafter"/>
</dbReference>
<keyword evidence="5 9" id="KW-0342">GTP-binding</keyword>
<dbReference type="InterPro" id="IPR027417">
    <property type="entry name" value="P-loop_NTPase"/>
</dbReference>
<keyword evidence="1" id="KW-0519">Myristate</keyword>
<evidence type="ECO:0000256" key="7">
    <source>
        <dbReference type="ARBA" id="ARBA00023224"/>
    </source>
</evidence>
<accession>A0A915LCY1</accession>
<name>A0A915LCY1_MELJA</name>
<evidence type="ECO:0000256" key="10">
    <source>
        <dbReference type="PIRSR" id="PIRSR601019-2"/>
    </source>
</evidence>
<feature type="binding site" evidence="10">
    <location>
        <position position="45"/>
    </location>
    <ligand>
        <name>Mg(2+)</name>
        <dbReference type="ChEBI" id="CHEBI:18420"/>
    </ligand>
</feature>
<dbReference type="GO" id="GO:0005737">
    <property type="term" value="C:cytoplasm"/>
    <property type="evidence" value="ECO:0007669"/>
    <property type="project" value="TreeGrafter"/>
</dbReference>
<evidence type="ECO:0000313" key="12">
    <source>
        <dbReference type="WBParaSite" id="scaffold10530_cov295.g14881"/>
    </source>
</evidence>
<dbReference type="Gene3D" id="3.40.50.300">
    <property type="entry name" value="P-loop containing nucleotide triphosphate hydrolases"/>
    <property type="match status" value="1"/>
</dbReference>